<evidence type="ECO:0000259" key="5">
    <source>
        <dbReference type="PROSITE" id="PS50977"/>
    </source>
</evidence>
<reference evidence="6" key="1">
    <citation type="submission" date="2021-04" db="EMBL/GenBank/DDBJ databases">
        <title>Genomic sequence of Actinosynnema pretiosum subsp. pretiosum ATCC 31280 (C-14919).</title>
        <authorList>
            <person name="Bai L."/>
            <person name="Wang X."/>
            <person name="Xiao Y."/>
        </authorList>
    </citation>
    <scope>NUCLEOTIDE SEQUENCE</scope>
    <source>
        <strain evidence="6">ATCC 31280</strain>
    </source>
</reference>
<dbReference type="AlphaFoldDB" id="A0AA45L719"/>
<dbReference type="PANTHER" id="PTHR30055">
    <property type="entry name" value="HTH-TYPE TRANSCRIPTIONAL REGULATOR RUTR"/>
    <property type="match status" value="1"/>
</dbReference>
<protein>
    <submittedName>
        <fullName evidence="6">TetR/AcrR family transcriptional regulator</fullName>
    </submittedName>
</protein>
<dbReference type="PROSITE" id="PS50977">
    <property type="entry name" value="HTH_TETR_2"/>
    <property type="match status" value="1"/>
</dbReference>
<dbReference type="Proteomes" id="UP000677152">
    <property type="component" value="Chromosome"/>
</dbReference>
<dbReference type="Pfam" id="PF21597">
    <property type="entry name" value="TetR_C_43"/>
    <property type="match status" value="1"/>
</dbReference>
<keyword evidence="1" id="KW-0805">Transcription regulation</keyword>
<keyword evidence="3" id="KW-0804">Transcription</keyword>
<evidence type="ECO:0000256" key="1">
    <source>
        <dbReference type="ARBA" id="ARBA00023015"/>
    </source>
</evidence>
<name>A0AA45L719_9PSEU</name>
<feature type="domain" description="HTH tetR-type" evidence="5">
    <location>
        <begin position="14"/>
        <end position="73"/>
    </location>
</feature>
<keyword evidence="2 4" id="KW-0238">DNA-binding</keyword>
<dbReference type="PANTHER" id="PTHR30055:SF234">
    <property type="entry name" value="HTH-TYPE TRANSCRIPTIONAL REGULATOR BETI"/>
    <property type="match status" value="1"/>
</dbReference>
<feature type="DNA-binding region" description="H-T-H motif" evidence="4">
    <location>
        <begin position="36"/>
        <end position="55"/>
    </location>
</feature>
<accession>A0AA45L719</accession>
<dbReference type="SUPFAM" id="SSF46689">
    <property type="entry name" value="Homeodomain-like"/>
    <property type="match status" value="1"/>
</dbReference>
<organism evidence="6 7">
    <name type="scientific">Actinosynnema pretiosum subsp. pretiosum</name>
    <dbReference type="NCBI Taxonomy" id="103721"/>
    <lineage>
        <taxon>Bacteria</taxon>
        <taxon>Bacillati</taxon>
        <taxon>Actinomycetota</taxon>
        <taxon>Actinomycetes</taxon>
        <taxon>Pseudonocardiales</taxon>
        <taxon>Pseudonocardiaceae</taxon>
        <taxon>Actinosynnema</taxon>
    </lineage>
</organism>
<dbReference type="InterPro" id="IPR001647">
    <property type="entry name" value="HTH_TetR"/>
</dbReference>
<dbReference type="EMBL" id="CP073249">
    <property type="protein sequence ID" value="QUF04033.1"/>
    <property type="molecule type" value="Genomic_DNA"/>
</dbReference>
<evidence type="ECO:0000256" key="3">
    <source>
        <dbReference type="ARBA" id="ARBA00023163"/>
    </source>
</evidence>
<dbReference type="GO" id="GO:0000976">
    <property type="term" value="F:transcription cis-regulatory region binding"/>
    <property type="evidence" value="ECO:0007669"/>
    <property type="project" value="TreeGrafter"/>
</dbReference>
<evidence type="ECO:0000256" key="2">
    <source>
        <dbReference type="ARBA" id="ARBA00023125"/>
    </source>
</evidence>
<dbReference type="InterPro" id="IPR049445">
    <property type="entry name" value="TetR_SbtR-like_C"/>
</dbReference>
<dbReference type="SUPFAM" id="SSF48498">
    <property type="entry name" value="Tetracyclin repressor-like, C-terminal domain"/>
    <property type="match status" value="1"/>
</dbReference>
<evidence type="ECO:0000313" key="6">
    <source>
        <dbReference type="EMBL" id="QUF04033.1"/>
    </source>
</evidence>
<dbReference type="Pfam" id="PF00440">
    <property type="entry name" value="TetR_N"/>
    <property type="match status" value="1"/>
</dbReference>
<dbReference type="PRINTS" id="PR00455">
    <property type="entry name" value="HTHTETR"/>
</dbReference>
<dbReference type="InterPro" id="IPR009057">
    <property type="entry name" value="Homeodomain-like_sf"/>
</dbReference>
<proteinExistence type="predicted"/>
<evidence type="ECO:0000256" key="4">
    <source>
        <dbReference type="PROSITE-ProRule" id="PRU00335"/>
    </source>
</evidence>
<sequence length="222" mass="24200">MPTAQDRPLRRDAQLNRDRIVSAAGEVFARRGLAGTFHNVADEAGVGLGTVYRRFPTKEQLVEAVYRQHLAGLVATAEAALRAPTGWDGLVDVLTTAARLHASDQGLRDVALARGHRPEAFREFGDRMEPLLRDLVERARTEGSLRPDVTAEDLPVVMAMISELALHADPVRPGLHTRYLALVLDGLRAPATTPLGDPLTRTELDAVAENWLPALEPREDAG</sequence>
<gene>
    <name evidence="6" type="ORF">KCV87_32565</name>
</gene>
<evidence type="ECO:0000313" key="7">
    <source>
        <dbReference type="Proteomes" id="UP000677152"/>
    </source>
</evidence>
<dbReference type="Gene3D" id="1.10.357.10">
    <property type="entry name" value="Tetracycline Repressor, domain 2"/>
    <property type="match status" value="1"/>
</dbReference>
<dbReference type="InterPro" id="IPR050109">
    <property type="entry name" value="HTH-type_TetR-like_transc_reg"/>
</dbReference>
<dbReference type="GO" id="GO:0003700">
    <property type="term" value="F:DNA-binding transcription factor activity"/>
    <property type="evidence" value="ECO:0007669"/>
    <property type="project" value="TreeGrafter"/>
</dbReference>
<dbReference type="InterPro" id="IPR036271">
    <property type="entry name" value="Tet_transcr_reg_TetR-rel_C_sf"/>
</dbReference>